<dbReference type="CDD" id="cd17546">
    <property type="entry name" value="REC_hyHK_CKI1_RcsC-like"/>
    <property type="match status" value="1"/>
</dbReference>
<evidence type="ECO:0000259" key="13">
    <source>
        <dbReference type="PROSITE" id="PS50011"/>
    </source>
</evidence>
<dbReference type="InterPro" id="IPR000719">
    <property type="entry name" value="Prot_kinase_dom"/>
</dbReference>
<dbReference type="GO" id="GO:0000155">
    <property type="term" value="F:phosphorelay sensor kinase activity"/>
    <property type="evidence" value="ECO:0007669"/>
    <property type="project" value="InterPro"/>
</dbReference>
<evidence type="ECO:0000256" key="8">
    <source>
        <dbReference type="ARBA" id="ARBA00023012"/>
    </source>
</evidence>
<dbReference type="PROSITE" id="PS50011">
    <property type="entry name" value="PROTEIN_KINASE_DOM"/>
    <property type="match status" value="1"/>
</dbReference>
<dbReference type="Gene3D" id="3.40.50.2300">
    <property type="match status" value="3"/>
</dbReference>
<feature type="domain" description="Response regulatory" evidence="15">
    <location>
        <begin position="1602"/>
        <end position="1725"/>
    </location>
</feature>
<dbReference type="SMART" id="SM00448">
    <property type="entry name" value="REC"/>
    <property type="match status" value="1"/>
</dbReference>
<dbReference type="Proteomes" id="UP000054107">
    <property type="component" value="Unassembled WGS sequence"/>
</dbReference>
<dbReference type="EMBL" id="LN732021">
    <property type="protein sequence ID" value="CEP15224.1"/>
    <property type="molecule type" value="Genomic_DNA"/>
</dbReference>
<dbReference type="SMART" id="SM00387">
    <property type="entry name" value="HATPase_c"/>
    <property type="match status" value="1"/>
</dbReference>
<dbReference type="PRINTS" id="PR00344">
    <property type="entry name" value="BCTRLSENSOR"/>
</dbReference>
<dbReference type="Gene3D" id="1.10.287.130">
    <property type="match status" value="1"/>
</dbReference>
<dbReference type="InterPro" id="IPR001245">
    <property type="entry name" value="Ser-Thr/Tyr_kinase_cat_dom"/>
</dbReference>
<evidence type="ECO:0000256" key="11">
    <source>
        <dbReference type="SAM" id="Phobius"/>
    </source>
</evidence>
<dbReference type="SUPFAM" id="SSF55874">
    <property type="entry name" value="ATPase domain of HSP90 chaperone/DNA topoisomerase II/histidine kinase"/>
    <property type="match status" value="1"/>
</dbReference>
<dbReference type="Gene3D" id="2.10.50.10">
    <property type="entry name" value="Tumor Necrosis Factor Receptor, subunit A, domain 2"/>
    <property type="match status" value="1"/>
</dbReference>
<dbReference type="SUPFAM" id="SSF52172">
    <property type="entry name" value="CheY-like"/>
    <property type="match status" value="1"/>
</dbReference>
<dbReference type="Pfam" id="PF13407">
    <property type="entry name" value="Peripla_BP_4"/>
    <property type="match status" value="1"/>
</dbReference>
<dbReference type="CDD" id="cd16922">
    <property type="entry name" value="HATPase_EvgS-ArcB-TorS-like"/>
    <property type="match status" value="1"/>
</dbReference>
<gene>
    <name evidence="16" type="primary">PARPA_09429.1 scaffold 36645</name>
</gene>
<dbReference type="PANTHER" id="PTHR45339">
    <property type="entry name" value="HYBRID SIGNAL TRANSDUCTION HISTIDINE KINASE J"/>
    <property type="match status" value="1"/>
</dbReference>
<keyword evidence="11" id="KW-1133">Transmembrane helix</keyword>
<proteinExistence type="predicted"/>
<reference evidence="16 17" key="1">
    <citation type="submission" date="2014-09" db="EMBL/GenBank/DDBJ databases">
        <authorList>
            <person name="Ellenberger Sabrina"/>
        </authorList>
    </citation>
    <scope>NUCLEOTIDE SEQUENCE [LARGE SCALE GENOMIC DNA]</scope>
    <source>
        <strain evidence="16 17">CBS 412.66</strain>
    </source>
</reference>
<feature type="signal peptide" evidence="12">
    <location>
        <begin position="1"/>
        <end position="22"/>
    </location>
</feature>
<evidence type="ECO:0000256" key="7">
    <source>
        <dbReference type="ARBA" id="ARBA00022840"/>
    </source>
</evidence>
<evidence type="ECO:0000313" key="16">
    <source>
        <dbReference type="EMBL" id="CEP15224.1"/>
    </source>
</evidence>
<evidence type="ECO:0000256" key="3">
    <source>
        <dbReference type="ARBA" id="ARBA00022553"/>
    </source>
</evidence>
<evidence type="ECO:0000259" key="14">
    <source>
        <dbReference type="PROSITE" id="PS50109"/>
    </source>
</evidence>
<keyword evidence="12" id="KW-0732">Signal</keyword>
<dbReference type="GO" id="GO:0005524">
    <property type="term" value="F:ATP binding"/>
    <property type="evidence" value="ECO:0007669"/>
    <property type="project" value="UniProtKB-KW"/>
</dbReference>
<organism evidence="16 17">
    <name type="scientific">Parasitella parasitica</name>
    <dbReference type="NCBI Taxonomy" id="35722"/>
    <lineage>
        <taxon>Eukaryota</taxon>
        <taxon>Fungi</taxon>
        <taxon>Fungi incertae sedis</taxon>
        <taxon>Mucoromycota</taxon>
        <taxon>Mucoromycotina</taxon>
        <taxon>Mucoromycetes</taxon>
        <taxon>Mucorales</taxon>
        <taxon>Mucorineae</taxon>
        <taxon>Mucoraceae</taxon>
        <taxon>Parasitella</taxon>
    </lineage>
</organism>
<dbReference type="Gene3D" id="3.30.565.10">
    <property type="entry name" value="Histidine kinase-like ATPase, C-terminal domain"/>
    <property type="match status" value="1"/>
</dbReference>
<evidence type="ECO:0000256" key="4">
    <source>
        <dbReference type="ARBA" id="ARBA00022679"/>
    </source>
</evidence>
<protein>
    <recommendedName>
        <fullName evidence="2">histidine kinase</fullName>
        <ecNumber evidence="2">2.7.13.3</ecNumber>
    </recommendedName>
</protein>
<dbReference type="InterPro" id="IPR003661">
    <property type="entry name" value="HisK_dim/P_dom"/>
</dbReference>
<dbReference type="OrthoDB" id="60033at2759"/>
<dbReference type="InterPro" id="IPR036097">
    <property type="entry name" value="HisK_dim/P_sf"/>
</dbReference>
<keyword evidence="11" id="KW-0812">Transmembrane</keyword>
<evidence type="ECO:0000256" key="12">
    <source>
        <dbReference type="SAM" id="SignalP"/>
    </source>
</evidence>
<feature type="chain" id="PRO_5002120745" description="histidine kinase" evidence="12">
    <location>
        <begin position="23"/>
        <end position="1739"/>
    </location>
</feature>
<feature type="region of interest" description="Disordered" evidence="10">
    <location>
        <begin position="1562"/>
        <end position="1585"/>
    </location>
</feature>
<dbReference type="InterPro" id="IPR025997">
    <property type="entry name" value="SBP_2_dom"/>
</dbReference>
<dbReference type="Pfam" id="PF02518">
    <property type="entry name" value="HATPase_c"/>
    <property type="match status" value="1"/>
</dbReference>
<dbReference type="InterPro" id="IPR028082">
    <property type="entry name" value="Peripla_BP_I"/>
</dbReference>
<dbReference type="InterPro" id="IPR004358">
    <property type="entry name" value="Sig_transdc_His_kin-like_C"/>
</dbReference>
<dbReference type="InterPro" id="IPR036890">
    <property type="entry name" value="HATPase_C_sf"/>
</dbReference>
<keyword evidence="11" id="KW-0472">Membrane</keyword>
<dbReference type="EC" id="2.7.13.3" evidence="2"/>
<keyword evidence="7" id="KW-0067">ATP-binding</keyword>
<feature type="region of interest" description="Disordered" evidence="10">
    <location>
        <begin position="1248"/>
        <end position="1268"/>
    </location>
</feature>
<dbReference type="PANTHER" id="PTHR45339:SF1">
    <property type="entry name" value="HYBRID SIGNAL TRANSDUCTION HISTIDINE KINASE J"/>
    <property type="match status" value="1"/>
</dbReference>
<dbReference type="Pfam" id="PF07714">
    <property type="entry name" value="PK_Tyr_Ser-Thr"/>
    <property type="match status" value="1"/>
</dbReference>
<evidence type="ECO:0000256" key="1">
    <source>
        <dbReference type="ARBA" id="ARBA00000085"/>
    </source>
</evidence>
<evidence type="ECO:0000256" key="5">
    <source>
        <dbReference type="ARBA" id="ARBA00022741"/>
    </source>
</evidence>
<keyword evidence="3 9" id="KW-0597">Phosphoprotein</keyword>
<name>A0A0B7NI67_9FUNG</name>
<dbReference type="SMART" id="SM01411">
    <property type="entry name" value="Ephrin_rec_like"/>
    <property type="match status" value="1"/>
</dbReference>
<feature type="domain" description="Histidine kinase" evidence="14">
    <location>
        <begin position="1103"/>
        <end position="1362"/>
    </location>
</feature>
<feature type="domain" description="Protein kinase" evidence="13">
    <location>
        <begin position="740"/>
        <end position="1030"/>
    </location>
</feature>
<dbReference type="SUPFAM" id="SSF57184">
    <property type="entry name" value="Growth factor receptor domain"/>
    <property type="match status" value="1"/>
</dbReference>
<evidence type="ECO:0000256" key="10">
    <source>
        <dbReference type="SAM" id="MobiDB-lite"/>
    </source>
</evidence>
<evidence type="ECO:0000256" key="9">
    <source>
        <dbReference type="PROSITE-ProRule" id="PRU00169"/>
    </source>
</evidence>
<dbReference type="SUPFAM" id="SSF56112">
    <property type="entry name" value="Protein kinase-like (PK-like)"/>
    <property type="match status" value="1"/>
</dbReference>
<feature type="compositionally biased region" description="Basic and acidic residues" evidence="10">
    <location>
        <begin position="1255"/>
        <end position="1268"/>
    </location>
</feature>
<dbReference type="SUPFAM" id="SSF47384">
    <property type="entry name" value="Homodimeric domain of signal transducing histidine kinase"/>
    <property type="match status" value="1"/>
</dbReference>
<dbReference type="Pfam" id="PF00072">
    <property type="entry name" value="Response_reg"/>
    <property type="match status" value="1"/>
</dbReference>
<dbReference type="FunFam" id="1.10.287.130:FF:000002">
    <property type="entry name" value="Two-component osmosensing histidine kinase"/>
    <property type="match status" value="1"/>
</dbReference>
<dbReference type="SMART" id="SM00388">
    <property type="entry name" value="HisKA"/>
    <property type="match status" value="1"/>
</dbReference>
<sequence>MSKIYAITLIFLVLYLIKKSTQLTFRDTTIPQCATSNYYDPNARPKIAVISHDSAISTFTQNPEQGARDAAAILDVQVDWNRHFINSVSKMIADIYDAVDNKVAGIIVSIPNQDVLDAVRYAMSHNIPVIVYNAGLVYAEQLGLTRIMLHNYETGQFVGQELVKRDAVGSEPELMAISDFNDTQKAITQLTTYLEEHDTFDSVISLGGSLGTDIASSAALEILNRNSSRKLGVAFFDTGGRNLTKLFHQHSDVFGISQLPYYQAALPVFLMYLRITTGYNVYDNQTINTGPILVTNETFSIVLDNEQSTLIPLSAKEARIGVILPNAQGDTYNGAIMTGIKDLATKLSWKVLNVVEQGPLGSAAQMQDEIDYYVKEEIAGIMMQTSNQSLLNYGLQQSNTSGIPLVTLGTFYEDLNHTTTPYVLSKVQLQKTALDTGDLSLKVAKAVLDNNFTRPLCIAELTPWKQSGYCNRFYNEFSSMATERNIQVEQLPVSNINISTDSSMDLEIAVILARLEEKGFSPDAYVTMSEYTFETLNAVSSLCSPGTFYYELSKSYYCLDDAGHTIKSIRCAQCPVNTYSPIADMIECIPCPRGTYSSAGSYECTACTEDNFESSYNYCLDYFAEKSERKKKLYMSIFIPIGVILLSAIVGWLLWLFLKRTRSVNKISDETWLLSYYKLTHPLLPYPPSSPSSLMEAPFIGPDPENIASSYSIADCSSPLSPFQQPRHVTQHGHALDFNLAVATVDSSRSLSSVRSSVDCISEKKDFTLEFSVGHHRNLPVFIKQIGFIKLKPDELIREEVALMKCARHPNLVEFVGVCAEPHATYIVEEYCAKGSLADVLANPDIDLTWIFRFSLINDLLEGLDFLQHSRFNYHGSLTSFSCLISGKWELKITDYGLRKIHRTQIDPTIMTDITNLLWVAPESVACTSIGLYVTSPTKSADIYSVGIILNEILTRERPYQKLLNQGFTLENIFRRVCEENLRVVMKTSTDDEYADKINLIINDCLQSDPSSRPTCLVIKNRLRSIDPYLTESANVVDNLANLLEKYANDMENLVRKRTANLQQRTLELEEERARTQTLLKDLKTAKEVAEAAAAAKQTFLANMSHEIRTPMNAVIGMSRILMESDLPTDLYECAETIESSGNHLMAIIDDILDYSKIESGKLSLENRLLDMTFVIESAIKLIAPNYLDKGLTLWYEIDPKIPVRIYGDLVRIRQIILNLLSNSLKFTKTGHVHVHVQVCLHSQLHTTKMTSKHSPSDNDKDDERETAETVPLITEEHELPQDVVPFLVSVTDTGIGIPEDKSSKLFQSFSQVDASTTRNFGGTGLGLAISRQLCRMMGGDMWVESEFGKGSTFYFQILLQKQTDSPTYGDQNHLKEISNSCRNPVVITENESSKICWNSLLSSFCITGTKTMNYEESYLHFKETDILHPETSILIIDGTDSSLSASSEAVLDKLRAQFPFLINTPALCISDLRLRKSTKLLGKSDSTVEQHVNVPPALEGKPSTPQDESSTSFDAVNDSFFSIFKPFKNSKLLSALHRLTTKDLSPPADALLTQTRLQVPNSTISSSADNGELPQDLGHRSNSFSSTLSGRPLADFLSGVKSLLVDDNPINQKVLSRTLTRMGLDPRIAQNGREACDLVANAKDAGKPFELIFMDIWMPEMNGLEAAAKIRQELASSDLKPYIIAMTACVMPGDREKCIDSGMNGYLSKPVRKEELEAVLHTYTQNIMTNQLMSINRE</sequence>
<keyword evidence="6" id="KW-0418">Kinase</keyword>
<keyword evidence="4" id="KW-0808">Transferase</keyword>
<dbReference type="Gene3D" id="1.10.510.10">
    <property type="entry name" value="Transferase(Phosphotransferase) domain 1"/>
    <property type="match status" value="1"/>
</dbReference>
<dbReference type="InterPro" id="IPR011006">
    <property type="entry name" value="CheY-like_superfamily"/>
</dbReference>
<evidence type="ECO:0000313" key="17">
    <source>
        <dbReference type="Proteomes" id="UP000054107"/>
    </source>
</evidence>
<feature type="transmembrane region" description="Helical" evidence="11">
    <location>
        <begin position="633"/>
        <end position="658"/>
    </location>
</feature>
<keyword evidence="5" id="KW-0547">Nucleotide-binding</keyword>
<evidence type="ECO:0000256" key="2">
    <source>
        <dbReference type="ARBA" id="ARBA00012438"/>
    </source>
</evidence>
<dbReference type="InterPro" id="IPR001789">
    <property type="entry name" value="Sig_transdc_resp-reg_receiver"/>
</dbReference>
<dbReference type="PROSITE" id="PS50110">
    <property type="entry name" value="RESPONSE_REGULATORY"/>
    <property type="match status" value="1"/>
</dbReference>
<dbReference type="InterPro" id="IPR003594">
    <property type="entry name" value="HATPase_dom"/>
</dbReference>
<accession>A0A0B7NI67</accession>
<keyword evidence="8" id="KW-0902">Two-component regulatory system</keyword>
<dbReference type="InterPro" id="IPR005467">
    <property type="entry name" value="His_kinase_dom"/>
</dbReference>
<dbReference type="SUPFAM" id="SSF53822">
    <property type="entry name" value="Periplasmic binding protein-like I"/>
    <property type="match status" value="2"/>
</dbReference>
<dbReference type="CDD" id="cd00082">
    <property type="entry name" value="HisKA"/>
    <property type="match status" value="1"/>
</dbReference>
<dbReference type="InterPro" id="IPR009030">
    <property type="entry name" value="Growth_fac_rcpt_cys_sf"/>
</dbReference>
<evidence type="ECO:0000259" key="15">
    <source>
        <dbReference type="PROSITE" id="PS50110"/>
    </source>
</evidence>
<dbReference type="STRING" id="35722.A0A0B7NI67"/>
<keyword evidence="17" id="KW-1185">Reference proteome</keyword>
<dbReference type="Pfam" id="PF00512">
    <property type="entry name" value="HisKA"/>
    <property type="match status" value="1"/>
</dbReference>
<dbReference type="InterPro" id="IPR011009">
    <property type="entry name" value="Kinase-like_dom_sf"/>
</dbReference>
<comment type="catalytic activity">
    <reaction evidence="1">
        <text>ATP + protein L-histidine = ADP + protein N-phospho-L-histidine.</text>
        <dbReference type="EC" id="2.7.13.3"/>
    </reaction>
</comment>
<evidence type="ECO:0000256" key="6">
    <source>
        <dbReference type="ARBA" id="ARBA00022777"/>
    </source>
</evidence>
<dbReference type="PROSITE" id="PS50109">
    <property type="entry name" value="HIS_KIN"/>
    <property type="match status" value="1"/>
</dbReference>
<feature type="modified residue" description="4-aspartylphosphate" evidence="9">
    <location>
        <position position="1656"/>
    </location>
</feature>